<protein>
    <submittedName>
        <fullName evidence="1">Uncharacterized protein</fullName>
    </submittedName>
</protein>
<comment type="caution">
    <text evidence="1">The sequence shown here is derived from an EMBL/GenBank/DDBJ whole genome shotgun (WGS) entry which is preliminary data.</text>
</comment>
<sequence>MQRATAADSDRNSRSSKCLWALIAAGTRLEIPRDATKHAKSGRHAPALKLETELWCEALESGASWTCLLIPAYGKLYVKNARIIKTETRASNKHKCKLKRLVMNGAKTTSQNLRIKWIKIVGYSLDTLHLRNNTLGTRALASVLESCPRLTELDVSGCELPDVGPITRAFRDENCILRILKVAQNHISTESQEDLFRLLRDAKCASIRNLQVLHLEDNPTSRENRSLQVLLRSLQRNKTLRQVVLSMAEKHFQNAQTLRYRFDRDHNDQWLGHEDLPIQHRLAVLSIPVFKALPTAVIEIIFDYAKRDVYRHVLWD</sequence>
<evidence type="ECO:0000313" key="1">
    <source>
        <dbReference type="EMBL" id="OWZ20722.1"/>
    </source>
</evidence>
<dbReference type="OrthoDB" id="127115at2759"/>
<dbReference type="InterPro" id="IPR032675">
    <property type="entry name" value="LRR_dom_sf"/>
</dbReference>
<gene>
    <name evidence="1" type="ORF">PHMEG_0004837</name>
</gene>
<name>A0A225WSX6_9STRA</name>
<proteinExistence type="predicted"/>
<keyword evidence="2" id="KW-1185">Reference proteome</keyword>
<dbReference type="SUPFAM" id="SSF52047">
    <property type="entry name" value="RNI-like"/>
    <property type="match status" value="1"/>
</dbReference>
<dbReference type="STRING" id="4795.A0A225WSX6"/>
<dbReference type="EMBL" id="NBNE01000296">
    <property type="protein sequence ID" value="OWZ20722.1"/>
    <property type="molecule type" value="Genomic_DNA"/>
</dbReference>
<organism evidence="1 2">
    <name type="scientific">Phytophthora megakarya</name>
    <dbReference type="NCBI Taxonomy" id="4795"/>
    <lineage>
        <taxon>Eukaryota</taxon>
        <taxon>Sar</taxon>
        <taxon>Stramenopiles</taxon>
        <taxon>Oomycota</taxon>
        <taxon>Peronosporomycetes</taxon>
        <taxon>Peronosporales</taxon>
        <taxon>Peronosporaceae</taxon>
        <taxon>Phytophthora</taxon>
    </lineage>
</organism>
<evidence type="ECO:0000313" key="2">
    <source>
        <dbReference type="Proteomes" id="UP000198211"/>
    </source>
</evidence>
<dbReference type="Proteomes" id="UP000198211">
    <property type="component" value="Unassembled WGS sequence"/>
</dbReference>
<reference evidence="2" key="1">
    <citation type="submission" date="2017-03" db="EMBL/GenBank/DDBJ databases">
        <title>Phytopthora megakarya and P. palmivora, two closely related causual agents of cacao black pod achieved similar genome size and gene model numbers by different mechanisms.</title>
        <authorList>
            <person name="Ali S."/>
            <person name="Shao J."/>
            <person name="Larry D.J."/>
            <person name="Kronmiller B."/>
            <person name="Shen D."/>
            <person name="Strem M.D."/>
            <person name="Melnick R.L."/>
            <person name="Guiltinan M.J."/>
            <person name="Tyler B.M."/>
            <person name="Meinhardt L.W."/>
            <person name="Bailey B.A."/>
        </authorList>
    </citation>
    <scope>NUCLEOTIDE SEQUENCE [LARGE SCALE GENOMIC DNA]</scope>
    <source>
        <strain evidence="2">zdho120</strain>
    </source>
</reference>
<dbReference type="Gene3D" id="3.80.10.10">
    <property type="entry name" value="Ribonuclease Inhibitor"/>
    <property type="match status" value="1"/>
</dbReference>
<dbReference type="AlphaFoldDB" id="A0A225WSX6"/>
<accession>A0A225WSX6</accession>